<dbReference type="InterPro" id="IPR038765">
    <property type="entry name" value="Papain-like_cys_pep_sf"/>
</dbReference>
<organism evidence="7 8">
    <name type="scientific">Kineococcus glutinatus</name>
    <dbReference type="NCBI Taxonomy" id="1070872"/>
    <lineage>
        <taxon>Bacteria</taxon>
        <taxon>Bacillati</taxon>
        <taxon>Actinomycetota</taxon>
        <taxon>Actinomycetes</taxon>
        <taxon>Kineosporiales</taxon>
        <taxon>Kineosporiaceae</taxon>
        <taxon>Kineococcus</taxon>
    </lineage>
</organism>
<comment type="caution">
    <text evidence="7">The sequence shown here is derived from an EMBL/GenBank/DDBJ whole genome shotgun (WGS) entry which is preliminary data.</text>
</comment>
<dbReference type="EMBL" id="BAABIL010000457">
    <property type="protein sequence ID" value="GAA4988267.1"/>
    <property type="molecule type" value="Genomic_DNA"/>
</dbReference>
<dbReference type="InterPro" id="IPR000064">
    <property type="entry name" value="NLP_P60_dom"/>
</dbReference>
<dbReference type="Gene3D" id="3.90.1720.10">
    <property type="entry name" value="endopeptidase domain like (from Nostoc punctiforme)"/>
    <property type="match status" value="1"/>
</dbReference>
<dbReference type="Proteomes" id="UP001501195">
    <property type="component" value="Unassembled WGS sequence"/>
</dbReference>
<gene>
    <name evidence="7" type="ORF">GCM10023225_27480</name>
</gene>
<feature type="domain" description="NlpC/P60" evidence="6">
    <location>
        <begin position="204"/>
        <end position="320"/>
    </location>
</feature>
<dbReference type="Pfam" id="PF00877">
    <property type="entry name" value="NLPC_P60"/>
    <property type="match status" value="1"/>
</dbReference>
<feature type="region of interest" description="Disordered" evidence="5">
    <location>
        <begin position="117"/>
        <end position="139"/>
    </location>
</feature>
<dbReference type="PANTHER" id="PTHR47053:SF1">
    <property type="entry name" value="MUREIN DD-ENDOPEPTIDASE MEPH-RELATED"/>
    <property type="match status" value="1"/>
</dbReference>
<evidence type="ECO:0000256" key="5">
    <source>
        <dbReference type="SAM" id="MobiDB-lite"/>
    </source>
</evidence>
<comment type="similarity">
    <text evidence="1">Belongs to the peptidase C40 family.</text>
</comment>
<sequence length="320" mass="31694">MSTRHPARHRASARPLTPLASASAAVRRNASTVGRGTAVLAATSGLVLSLSAPAGATPAEGAAAAPVATTAPAAVVTAPATTAPVVVESAFAAAPTPAPAVVEIPLVVEAPAASPAPAQAATDARGVEQASRSSQQPADLPVAAVTTPAVATTAVVATAPAVATTAAVATAPVVVQPVVAAAPVPAAPVALQQTPVIPLPPLPVDRGQQVLDTAAQYVGVPYVYGGTTPAGFDCSGYTQYVFRQIGVQLPRTSGEQARASRPVSAGEAQPGDLVFFSSGGRVYHVGIYAGGNEMYDAPRAGKPVSKRAIWSSAVSYGRVL</sequence>
<keyword evidence="2" id="KW-0645">Protease</keyword>
<dbReference type="PANTHER" id="PTHR47053">
    <property type="entry name" value="MUREIN DD-ENDOPEPTIDASE MEPH-RELATED"/>
    <property type="match status" value="1"/>
</dbReference>
<dbReference type="PROSITE" id="PS51935">
    <property type="entry name" value="NLPC_P60"/>
    <property type="match status" value="1"/>
</dbReference>
<dbReference type="RefSeq" id="WP_345713210.1">
    <property type="nucleotide sequence ID" value="NZ_BAABIL010000457.1"/>
</dbReference>
<dbReference type="InterPro" id="IPR051202">
    <property type="entry name" value="Peptidase_C40"/>
</dbReference>
<reference evidence="8" key="1">
    <citation type="journal article" date="2019" name="Int. J. Syst. Evol. Microbiol.">
        <title>The Global Catalogue of Microorganisms (GCM) 10K type strain sequencing project: providing services to taxonomists for standard genome sequencing and annotation.</title>
        <authorList>
            <consortium name="The Broad Institute Genomics Platform"/>
            <consortium name="The Broad Institute Genome Sequencing Center for Infectious Disease"/>
            <person name="Wu L."/>
            <person name="Ma J."/>
        </authorList>
    </citation>
    <scope>NUCLEOTIDE SEQUENCE [LARGE SCALE GENOMIC DNA]</scope>
    <source>
        <strain evidence="8">JCM 18126</strain>
    </source>
</reference>
<evidence type="ECO:0000256" key="2">
    <source>
        <dbReference type="ARBA" id="ARBA00022670"/>
    </source>
</evidence>
<evidence type="ECO:0000313" key="8">
    <source>
        <dbReference type="Proteomes" id="UP001501195"/>
    </source>
</evidence>
<evidence type="ECO:0000256" key="1">
    <source>
        <dbReference type="ARBA" id="ARBA00007074"/>
    </source>
</evidence>
<evidence type="ECO:0000259" key="6">
    <source>
        <dbReference type="PROSITE" id="PS51935"/>
    </source>
</evidence>
<dbReference type="SUPFAM" id="SSF54001">
    <property type="entry name" value="Cysteine proteinases"/>
    <property type="match status" value="1"/>
</dbReference>
<proteinExistence type="inferred from homology"/>
<evidence type="ECO:0000256" key="4">
    <source>
        <dbReference type="ARBA" id="ARBA00022807"/>
    </source>
</evidence>
<keyword evidence="4" id="KW-0788">Thiol protease</keyword>
<evidence type="ECO:0000256" key="3">
    <source>
        <dbReference type="ARBA" id="ARBA00022801"/>
    </source>
</evidence>
<accession>A0ABP9I4Q3</accession>
<evidence type="ECO:0000313" key="7">
    <source>
        <dbReference type="EMBL" id="GAA4988267.1"/>
    </source>
</evidence>
<feature type="region of interest" description="Disordered" evidence="5">
    <location>
        <begin position="1"/>
        <end position="20"/>
    </location>
</feature>
<keyword evidence="8" id="KW-1185">Reference proteome</keyword>
<feature type="compositionally biased region" description="Basic residues" evidence="5">
    <location>
        <begin position="1"/>
        <end position="12"/>
    </location>
</feature>
<name>A0ABP9I4Q3_9ACTN</name>
<keyword evidence="3" id="KW-0378">Hydrolase</keyword>
<protein>
    <recommendedName>
        <fullName evidence="6">NlpC/P60 domain-containing protein</fullName>
    </recommendedName>
</protein>